<feature type="compositionally biased region" description="Basic and acidic residues" evidence="17">
    <location>
        <begin position="664"/>
        <end position="674"/>
    </location>
</feature>
<keyword evidence="3 16" id="KW-0963">Cytoplasm</keyword>
<feature type="compositionally biased region" description="Polar residues" evidence="17">
    <location>
        <begin position="683"/>
        <end position="697"/>
    </location>
</feature>
<dbReference type="GO" id="GO:0006402">
    <property type="term" value="P:mRNA catabolic process"/>
    <property type="evidence" value="ECO:0007669"/>
    <property type="project" value="UniProtKB-UniRule"/>
</dbReference>
<keyword evidence="4 16" id="KW-0997">Cell inner membrane</keyword>
<evidence type="ECO:0000256" key="12">
    <source>
        <dbReference type="ARBA" id="ARBA00022833"/>
    </source>
</evidence>
<sequence length="897" mass="100783">MKRMLINATHSEELRVALVDGQQLYDLDIESRTREQKKANIYKARITRVEPSLEAAFVDYGGNRHGFLPLKEISREYFSVAPSKIKGRMNIQEVIKEGLEIVVQVDKEERGNKGAALTSFYSLAGRYLVLMPNNPRAGGISKRIEGEERDELKEALSSLDIPRNMGVIIRTAGLGRSAKELQWDLNYLLQLNEAISNAAKANKPPFLIYQESDVITRAVRDNLRDDVSEILVDTKDAQNQAAEFIEKVMPQYKNRIKLYDSDVPLFNRYQIEGQIETAFQRDVRLPSGGSLVIDPTEALVSIDINSARATRGSDIEETALNTNLEAADEICRQLRLRDIGGLIVIDFIDMTSLKNQRAIENRMREALEVDRARIQVGRISKFGLLEMSRQRLRASLGETSGIVCPRCEGLGSIRDVESTALAVIRIVEEEALKETSSEIRAFLPIAISSFLLNEKRNILSEIEQRNNVRIVVVPEPEMQTPHYRVERIRENDSEETTASYEMSSADESEVAPSKVTSSNQVMEKAAVQAIIPEPTNKSVEKLGLWARFTALFQLSSKPSNPKSSRSKQKVPARRQRPANRSRKRTDTSRRKRYTESLENKPKSDQKKSASDSISTTDSQKNVRRRSDTRAKEENPQTQSKRKEPSEDQQTRNKAAPENEQGGLTDKRNRGQRERGQRKRRTQNIKTNSQDAANYSNADSTGLESMIQMESAELGSTSNESLTDDLQIDKALSNQKAIESDLVHEPWLWARAVNDPRLNPGKALKDTVLSDTDPRQVPEVLHYQGINLDSHHPSTWGRLANDPRGYNNANPPLLNKVVNNDSIGLKTPTEEIVLDSESASSVDQAEGPQEKSREVEVEPSSEINVSVRSDNFNHAGEQLKIEESGDLSKSVDDKDSSQ</sequence>
<dbReference type="InterPro" id="IPR003029">
    <property type="entry name" value="S1_domain"/>
</dbReference>
<feature type="compositionally biased region" description="Basic and acidic residues" evidence="17">
    <location>
        <begin position="888"/>
        <end position="897"/>
    </location>
</feature>
<comment type="similarity">
    <text evidence="16">Belongs to the RNase E/G family. RNase E subfamily.</text>
</comment>
<evidence type="ECO:0000256" key="17">
    <source>
        <dbReference type="SAM" id="MobiDB-lite"/>
    </source>
</evidence>
<feature type="binding site" evidence="16">
    <location>
        <position position="346"/>
    </location>
    <ligand>
        <name>Mg(2+)</name>
        <dbReference type="ChEBI" id="CHEBI:18420"/>
        <note>catalytic</note>
    </ligand>
</feature>
<dbReference type="InterPro" id="IPR019307">
    <property type="entry name" value="RNA-bd_AU-1/RNase_E/G"/>
</dbReference>
<evidence type="ECO:0000256" key="7">
    <source>
        <dbReference type="ARBA" id="ARBA00022722"/>
    </source>
</evidence>
<dbReference type="InterPro" id="IPR028878">
    <property type="entry name" value="RNase_E"/>
</dbReference>
<dbReference type="EC" id="3.1.26.12" evidence="16"/>
<comment type="subcellular location">
    <subcellularLocation>
        <location evidence="16">Cytoplasm</location>
    </subcellularLocation>
    <subcellularLocation>
        <location evidence="16">Cell inner membrane</location>
        <topology evidence="16">Peripheral membrane protein</topology>
        <orientation evidence="16">Cytoplasmic side</orientation>
    </subcellularLocation>
</comment>
<dbReference type="PROSITE" id="PS50126">
    <property type="entry name" value="S1"/>
    <property type="match status" value="1"/>
</dbReference>
<comment type="catalytic activity">
    <reaction evidence="16">
        <text>Endonucleolytic cleavage of single-stranded RNA in A- and U-rich regions.</text>
        <dbReference type="EC" id="3.1.26.12"/>
    </reaction>
</comment>
<evidence type="ECO:0000256" key="16">
    <source>
        <dbReference type="HAMAP-Rule" id="MF_00970"/>
    </source>
</evidence>
<keyword evidence="14 16" id="KW-0694">RNA-binding</keyword>
<dbReference type="SMART" id="SM00316">
    <property type="entry name" value="S1"/>
    <property type="match status" value="1"/>
</dbReference>
<dbReference type="GO" id="GO:0008270">
    <property type="term" value="F:zinc ion binding"/>
    <property type="evidence" value="ECO:0007669"/>
    <property type="project" value="UniProtKB-UniRule"/>
</dbReference>
<accession>A0A520S0B5</accession>
<dbReference type="Pfam" id="PF10150">
    <property type="entry name" value="RNase_E_G"/>
    <property type="match status" value="1"/>
</dbReference>
<evidence type="ECO:0000256" key="6">
    <source>
        <dbReference type="ARBA" id="ARBA00022694"/>
    </source>
</evidence>
<organism evidence="19 20">
    <name type="scientific">OM182 bacterium</name>
    <dbReference type="NCBI Taxonomy" id="2510334"/>
    <lineage>
        <taxon>Bacteria</taxon>
        <taxon>Pseudomonadati</taxon>
        <taxon>Pseudomonadota</taxon>
        <taxon>Gammaproteobacteria</taxon>
        <taxon>OMG group</taxon>
        <taxon>OM182 clade</taxon>
    </lineage>
</organism>
<comment type="cofactor">
    <cofactor evidence="16">
        <name>Zn(2+)</name>
        <dbReference type="ChEBI" id="CHEBI:29105"/>
    </cofactor>
    <text evidence="16">Binds 2 Zn(2+) ions per homotetramer.</text>
</comment>
<dbReference type="HAMAP" id="MF_00970">
    <property type="entry name" value="RNase_E"/>
    <property type="match status" value="1"/>
</dbReference>
<dbReference type="InterPro" id="IPR048583">
    <property type="entry name" value="RNase_E_G_thioredoxin-like"/>
</dbReference>
<comment type="function">
    <text evidence="16">Endoribonuclease that plays a central role in RNA processing and decay. Required for the maturation of 5S and 16S rRNAs and the majority of tRNAs. Also involved in the degradation of most mRNAs.</text>
</comment>
<evidence type="ECO:0000256" key="11">
    <source>
        <dbReference type="ARBA" id="ARBA00022801"/>
    </source>
</evidence>
<keyword evidence="11 16" id="KW-0378">Hydrolase</keyword>
<feature type="domain" description="S1 motif" evidence="18">
    <location>
        <begin position="39"/>
        <end position="120"/>
    </location>
</feature>
<dbReference type="GO" id="GO:0005737">
    <property type="term" value="C:cytoplasm"/>
    <property type="evidence" value="ECO:0007669"/>
    <property type="project" value="UniProtKB-SubCell"/>
</dbReference>
<keyword evidence="5 16" id="KW-0698">rRNA processing</keyword>
<comment type="subunit">
    <text evidence="16">Component of the RNA degradosome, which is a multiprotein complex involved in RNA processing and mRNA degradation. Within the RNA degradosome, RNase E assembles into a homotetramer formed by a dimer of dimers.</text>
</comment>
<evidence type="ECO:0000313" key="20">
    <source>
        <dbReference type="Proteomes" id="UP000316199"/>
    </source>
</evidence>
<keyword evidence="12 16" id="KW-0862">Zinc</keyword>
<feature type="binding site" evidence="16">
    <location>
        <position position="303"/>
    </location>
    <ligand>
        <name>Mg(2+)</name>
        <dbReference type="ChEBI" id="CHEBI:18420"/>
        <note>catalytic</note>
    </ligand>
</feature>
<feature type="compositionally biased region" description="Basic and acidic residues" evidence="17">
    <location>
        <begin position="624"/>
        <end position="656"/>
    </location>
</feature>
<evidence type="ECO:0000256" key="2">
    <source>
        <dbReference type="ARBA" id="ARBA00022475"/>
    </source>
</evidence>
<dbReference type="GO" id="GO:0000049">
    <property type="term" value="F:tRNA binding"/>
    <property type="evidence" value="ECO:0007669"/>
    <property type="project" value="UniProtKB-KW"/>
</dbReference>
<dbReference type="GO" id="GO:0008033">
    <property type="term" value="P:tRNA processing"/>
    <property type="evidence" value="ECO:0007669"/>
    <property type="project" value="UniProtKB-UniRule"/>
</dbReference>
<reference evidence="19 20" key="1">
    <citation type="submission" date="2019-02" db="EMBL/GenBank/DDBJ databases">
        <title>Prokaryotic population dynamics and viral predation in marine succession experiment using metagenomics: the confinement effect.</title>
        <authorList>
            <person name="Haro-Moreno J.M."/>
            <person name="Rodriguez-Valera F."/>
            <person name="Lopez-Perez M."/>
        </authorList>
    </citation>
    <scope>NUCLEOTIDE SEQUENCE [LARGE SCALE GENOMIC DNA]</scope>
    <source>
        <strain evidence="19">MED-G157</strain>
    </source>
</reference>
<evidence type="ECO:0000256" key="10">
    <source>
        <dbReference type="ARBA" id="ARBA00022759"/>
    </source>
</evidence>
<dbReference type="InterPro" id="IPR004659">
    <property type="entry name" value="RNase_E/G"/>
</dbReference>
<feature type="region of interest" description="Disordered" evidence="17">
    <location>
        <begin position="833"/>
        <end position="897"/>
    </location>
</feature>
<feature type="compositionally biased region" description="Polar residues" evidence="17">
    <location>
        <begin position="860"/>
        <end position="871"/>
    </location>
</feature>
<feature type="compositionally biased region" description="Polar residues" evidence="17">
    <location>
        <begin position="610"/>
        <end position="619"/>
    </location>
</feature>
<dbReference type="NCBIfam" id="TIGR00757">
    <property type="entry name" value="RNaseEG"/>
    <property type="match status" value="1"/>
</dbReference>
<dbReference type="GO" id="GO:0009898">
    <property type="term" value="C:cytoplasmic side of plasma membrane"/>
    <property type="evidence" value="ECO:0007669"/>
    <property type="project" value="UniProtKB-UniRule"/>
</dbReference>
<keyword evidence="2 16" id="KW-1003">Cell membrane</keyword>
<dbReference type="CDD" id="cd04453">
    <property type="entry name" value="S1_RNase_E"/>
    <property type="match status" value="1"/>
</dbReference>
<evidence type="ECO:0000256" key="3">
    <source>
        <dbReference type="ARBA" id="ARBA00022490"/>
    </source>
</evidence>
<dbReference type="Proteomes" id="UP000316199">
    <property type="component" value="Unassembled WGS sequence"/>
</dbReference>
<evidence type="ECO:0000256" key="5">
    <source>
        <dbReference type="ARBA" id="ARBA00022552"/>
    </source>
</evidence>
<feature type="region of interest" description="Disordered" evidence="17">
    <location>
        <begin position="487"/>
        <end position="517"/>
    </location>
</feature>
<dbReference type="AlphaFoldDB" id="A0A520S0B5"/>
<feature type="binding site" evidence="16">
    <location>
        <position position="404"/>
    </location>
    <ligand>
        <name>Zn(2+)</name>
        <dbReference type="ChEBI" id="CHEBI:29105"/>
        <note>ligand shared between dimeric partners</note>
    </ligand>
</feature>
<feature type="compositionally biased region" description="Basic residues" evidence="17">
    <location>
        <begin position="564"/>
        <end position="583"/>
    </location>
</feature>
<dbReference type="EMBL" id="SHAG01000022">
    <property type="protein sequence ID" value="RZO75907.1"/>
    <property type="molecule type" value="Genomic_DNA"/>
</dbReference>
<evidence type="ECO:0000256" key="9">
    <source>
        <dbReference type="ARBA" id="ARBA00022730"/>
    </source>
</evidence>
<keyword evidence="15 16" id="KW-0472">Membrane</keyword>
<dbReference type="Pfam" id="PF00575">
    <property type="entry name" value="S1"/>
    <property type="match status" value="1"/>
</dbReference>
<dbReference type="SUPFAM" id="SSF50249">
    <property type="entry name" value="Nucleic acid-binding proteins"/>
    <property type="match status" value="1"/>
</dbReference>
<evidence type="ECO:0000256" key="13">
    <source>
        <dbReference type="ARBA" id="ARBA00022842"/>
    </source>
</evidence>
<keyword evidence="8 16" id="KW-0479">Metal-binding</keyword>
<dbReference type="PANTHER" id="PTHR30001">
    <property type="entry name" value="RIBONUCLEASE"/>
    <property type="match status" value="1"/>
</dbReference>
<name>A0A520S0B5_9GAMM</name>
<dbReference type="Gene3D" id="3.40.1260.20">
    <property type="entry name" value="Ribonuclease E, catalytic domain"/>
    <property type="match status" value="1"/>
</dbReference>
<keyword evidence="13 16" id="KW-0460">Magnesium</keyword>
<keyword evidence="7 16" id="KW-0540">Nuclease</keyword>
<evidence type="ECO:0000256" key="4">
    <source>
        <dbReference type="ARBA" id="ARBA00022519"/>
    </source>
</evidence>
<dbReference type="Gene3D" id="2.40.50.140">
    <property type="entry name" value="Nucleic acid-binding proteins"/>
    <property type="match status" value="1"/>
</dbReference>
<feature type="region of interest" description="Required for zinc-mediated homotetramerization and catalytic activity" evidence="16">
    <location>
        <begin position="404"/>
        <end position="407"/>
    </location>
</feature>
<feature type="binding site" evidence="16">
    <location>
        <position position="407"/>
    </location>
    <ligand>
        <name>Zn(2+)</name>
        <dbReference type="ChEBI" id="CHEBI:29105"/>
        <note>ligand shared between dimeric partners</note>
    </ligand>
</feature>
<dbReference type="GO" id="GO:0019843">
    <property type="term" value="F:rRNA binding"/>
    <property type="evidence" value="ECO:0007669"/>
    <property type="project" value="UniProtKB-KW"/>
</dbReference>
<evidence type="ECO:0000256" key="1">
    <source>
        <dbReference type="ARBA" id="ARBA00005663"/>
    </source>
</evidence>
<evidence type="ECO:0000256" key="15">
    <source>
        <dbReference type="ARBA" id="ARBA00023136"/>
    </source>
</evidence>
<keyword evidence="10 16" id="KW-0255">Endonuclease</keyword>
<dbReference type="GO" id="GO:0006364">
    <property type="term" value="P:rRNA processing"/>
    <property type="evidence" value="ECO:0007669"/>
    <property type="project" value="UniProtKB-UniRule"/>
</dbReference>
<keyword evidence="9 16" id="KW-0699">rRNA-binding</keyword>
<evidence type="ECO:0000259" key="18">
    <source>
        <dbReference type="PROSITE" id="PS50126"/>
    </source>
</evidence>
<keyword evidence="16" id="KW-0820">tRNA-binding</keyword>
<comment type="similarity">
    <text evidence="1">Belongs to the RNase E/G family. RNase G subfamily.</text>
</comment>
<dbReference type="GO" id="GO:0000287">
    <property type="term" value="F:magnesium ion binding"/>
    <property type="evidence" value="ECO:0007669"/>
    <property type="project" value="UniProtKB-UniRule"/>
</dbReference>
<evidence type="ECO:0000313" key="19">
    <source>
        <dbReference type="EMBL" id="RZO75907.1"/>
    </source>
</evidence>
<comment type="cofactor">
    <cofactor evidence="16">
        <name>Mg(2+)</name>
        <dbReference type="ChEBI" id="CHEBI:18420"/>
    </cofactor>
    <text evidence="16">Binds 1 Mg(2+) ion per subunit.</text>
</comment>
<dbReference type="FunFam" id="2.40.50.140:FF:000040">
    <property type="entry name" value="Ribonuclease E"/>
    <property type="match status" value="1"/>
</dbReference>
<feature type="compositionally biased region" description="Basic and acidic residues" evidence="17">
    <location>
        <begin position="584"/>
        <end position="609"/>
    </location>
</feature>
<gene>
    <name evidence="16" type="primary">rne</name>
    <name evidence="19" type="ORF">EVA68_05775</name>
</gene>
<dbReference type="InterPro" id="IPR012340">
    <property type="entry name" value="NA-bd_OB-fold"/>
</dbReference>
<protein>
    <recommendedName>
        <fullName evidence="16">Ribonuclease E</fullName>
        <shortName evidence="16">RNase E</shortName>
        <ecNumber evidence="16">3.1.26.12</ecNumber>
    </recommendedName>
</protein>
<evidence type="ECO:0000256" key="14">
    <source>
        <dbReference type="ARBA" id="ARBA00022884"/>
    </source>
</evidence>
<comment type="caution">
    <text evidence="19">The sequence shown here is derived from an EMBL/GenBank/DDBJ whole genome shotgun (WGS) entry which is preliminary data.</text>
</comment>
<feature type="region of interest" description="Disordered" evidence="17">
    <location>
        <begin position="555"/>
        <end position="697"/>
    </location>
</feature>
<dbReference type="GO" id="GO:0008995">
    <property type="term" value="F:ribonuclease E activity"/>
    <property type="evidence" value="ECO:0007669"/>
    <property type="project" value="UniProtKB-EC"/>
</dbReference>
<dbReference type="PANTHER" id="PTHR30001:SF1">
    <property type="entry name" value="RIBONUCLEASE E_G-LIKE PROTEIN, CHLOROPLASTIC"/>
    <property type="match status" value="1"/>
</dbReference>
<dbReference type="Pfam" id="PF20833">
    <property type="entry name" value="RNase_E_G_Thio"/>
    <property type="match status" value="1"/>
</dbReference>
<proteinExistence type="inferred from homology"/>
<keyword evidence="6 16" id="KW-0819">tRNA processing</keyword>
<evidence type="ECO:0000256" key="8">
    <source>
        <dbReference type="ARBA" id="ARBA00022723"/>
    </source>
</evidence>